<dbReference type="InterPro" id="IPR035965">
    <property type="entry name" value="PAS-like_dom_sf"/>
</dbReference>
<dbReference type="CDD" id="cd01948">
    <property type="entry name" value="EAL"/>
    <property type="match status" value="1"/>
</dbReference>
<dbReference type="RefSeq" id="WP_136793019.1">
    <property type="nucleotide sequence ID" value="NZ_SWAU01000122.1"/>
</dbReference>
<dbReference type="SMART" id="SM00086">
    <property type="entry name" value="PAC"/>
    <property type="match status" value="1"/>
</dbReference>
<dbReference type="NCBIfam" id="TIGR00229">
    <property type="entry name" value="sensory_box"/>
    <property type="match status" value="1"/>
</dbReference>
<evidence type="ECO:0000313" key="7">
    <source>
        <dbReference type="Proteomes" id="UP000306340"/>
    </source>
</evidence>
<dbReference type="Gene3D" id="3.30.70.270">
    <property type="match status" value="1"/>
</dbReference>
<dbReference type="SUPFAM" id="SSF141868">
    <property type="entry name" value="EAL domain-like"/>
    <property type="match status" value="1"/>
</dbReference>
<dbReference type="SUPFAM" id="SSF55073">
    <property type="entry name" value="Nucleotide cyclase"/>
    <property type="match status" value="1"/>
</dbReference>
<dbReference type="Proteomes" id="UP000306340">
    <property type="component" value="Unassembled WGS sequence"/>
</dbReference>
<dbReference type="InterPro" id="IPR013656">
    <property type="entry name" value="PAS_4"/>
</dbReference>
<proteinExistence type="predicted"/>
<dbReference type="InterPro" id="IPR029787">
    <property type="entry name" value="Nucleotide_cyclase"/>
</dbReference>
<dbReference type="EMBL" id="SWAU01000122">
    <property type="protein sequence ID" value="TKA96105.1"/>
    <property type="molecule type" value="Genomic_DNA"/>
</dbReference>
<feature type="domain" description="EAL" evidence="4">
    <location>
        <begin position="545"/>
        <end position="800"/>
    </location>
</feature>
<dbReference type="SUPFAM" id="SSF55785">
    <property type="entry name" value="PYP-like sensor domain (PAS domain)"/>
    <property type="match status" value="3"/>
</dbReference>
<dbReference type="InterPro" id="IPR000700">
    <property type="entry name" value="PAS-assoc_C"/>
</dbReference>
<dbReference type="SMART" id="SM00267">
    <property type="entry name" value="GGDEF"/>
    <property type="match status" value="1"/>
</dbReference>
<gene>
    <name evidence="6" type="ORF">FAZ78_13260</name>
</gene>
<dbReference type="PANTHER" id="PTHR44757:SF2">
    <property type="entry name" value="BIOFILM ARCHITECTURE MAINTENANCE PROTEIN MBAA"/>
    <property type="match status" value="1"/>
</dbReference>
<dbReference type="CDD" id="cd01949">
    <property type="entry name" value="GGDEF"/>
    <property type="match status" value="1"/>
</dbReference>
<dbReference type="PROSITE" id="PS50113">
    <property type="entry name" value="PAC"/>
    <property type="match status" value="1"/>
</dbReference>
<dbReference type="Gene3D" id="3.30.450.20">
    <property type="entry name" value="PAS domain"/>
    <property type="match status" value="3"/>
</dbReference>
<reference evidence="6 7" key="1">
    <citation type="submission" date="2019-04" db="EMBL/GenBank/DDBJ databases">
        <title>Crypto-aerobic microbial life in anoxic (sulfidic) marine sediments.</title>
        <authorList>
            <person name="Bhattacharya S."/>
            <person name="Roy C."/>
            <person name="Mondal N."/>
            <person name="Sarkar J."/>
            <person name="Mandal S."/>
            <person name="Rameez M.J."/>
            <person name="Ghosh W."/>
        </authorList>
    </citation>
    <scope>NUCLEOTIDE SEQUENCE [LARGE SCALE GENOMIC DNA]</scope>
    <source>
        <strain evidence="6 7">SBBC</strain>
    </source>
</reference>
<evidence type="ECO:0000256" key="1">
    <source>
        <dbReference type="SAM" id="MobiDB-lite"/>
    </source>
</evidence>
<dbReference type="InterPro" id="IPR001633">
    <property type="entry name" value="EAL_dom"/>
</dbReference>
<dbReference type="PROSITE" id="PS50883">
    <property type="entry name" value="EAL"/>
    <property type="match status" value="1"/>
</dbReference>
<evidence type="ECO:0000313" key="6">
    <source>
        <dbReference type="EMBL" id="TKA96105.1"/>
    </source>
</evidence>
<feature type="domain" description="PAS" evidence="2">
    <location>
        <begin position="127"/>
        <end position="172"/>
    </location>
</feature>
<dbReference type="CDD" id="cd00130">
    <property type="entry name" value="PAS"/>
    <property type="match status" value="2"/>
</dbReference>
<dbReference type="Pfam" id="PF08448">
    <property type="entry name" value="PAS_4"/>
    <property type="match status" value="1"/>
</dbReference>
<dbReference type="InterPro" id="IPR000014">
    <property type="entry name" value="PAS"/>
</dbReference>
<dbReference type="Pfam" id="PF13426">
    <property type="entry name" value="PAS_9"/>
    <property type="match status" value="2"/>
</dbReference>
<accession>A0A4U0YWD3</accession>
<dbReference type="GO" id="GO:0003824">
    <property type="term" value="F:catalytic activity"/>
    <property type="evidence" value="ECO:0007669"/>
    <property type="project" value="UniProtKB-ARBA"/>
</dbReference>
<dbReference type="InterPro" id="IPR000160">
    <property type="entry name" value="GGDEF_dom"/>
</dbReference>
<sequence length="822" mass="89270">MTMLKGGFPAEAAAQLFHDHPHPMWIHDTRSLGILEVNAAGLAQYGYDREAFLALTLADLCLSPEAGTSEPQPDGLPAIESHRRSSGEVFSAEVHSQAIQFDGRPARLVTVRDVTGTTAARDASGPLAESLYSVLLGMADGLMLLDGDWRLSCVNPAAAALLGRRLEELEGRIFWTEFPDLVGSSLDTALHEARQQRQVRRVTLCLSDSGLSLSFTAQPGGEALALYFRDISDEVRAKEQRRLIDLAVSRLNDVVMITEAEASGSGPFNQIRYVNDAVQRLTGFHAEELIGQTPKLLQGPRTAGPELDKLHEALRNRTHARVELVNYTRTGTPYWVEISLSPVFDAAGTCTNFISVERDITARKNAERSLQLAASRDSLTGLLNRASLMDALRQDLSEHQADGRTLALIFIDCDNFKTVNDTLGHAVGDALLSAVAFRLTEVTARDARLARIGGDEFVVLAPVADQTAALRLAEQLREAILAPFLLEQERISVTASIGLAISPGDGDTADQLMQNADIAMFHSKAAGRNEVTRFDGAMQVAMARQAGLTQALQRSLIERSGFRLLYQPQFALDGMQLIGAEALLRWRDAERGEVDPGEFIPAAEKAGLIRMLDRMVIDLAAARLASWSRQGHGLKISVNLSPLSLRLGELASYILDTLAKHSVPPGLFGVEITENMSLDYLPAAMNNLQQLRDAGVSVAIDDFGTGHSSLSHLQRLPVDVLKIDRSFIQGLSTQPERDAPLVTAMLAMAHALKLQVVAEGVETEAELAWLAAQGAEMVQGFWTGKPVTAEEFARTYWPKRDHDAAIPGPRVEESGQPVTTGG</sequence>
<feature type="region of interest" description="Disordered" evidence="1">
    <location>
        <begin position="801"/>
        <end position="822"/>
    </location>
</feature>
<feature type="domain" description="PAC" evidence="3">
    <location>
        <begin position="318"/>
        <end position="372"/>
    </location>
</feature>
<dbReference type="InterPro" id="IPR001610">
    <property type="entry name" value="PAC"/>
</dbReference>
<dbReference type="InterPro" id="IPR052155">
    <property type="entry name" value="Biofilm_reg_signaling"/>
</dbReference>
<dbReference type="PROSITE" id="PS50887">
    <property type="entry name" value="GGDEF"/>
    <property type="match status" value="1"/>
</dbReference>
<dbReference type="Gene3D" id="3.20.20.450">
    <property type="entry name" value="EAL domain"/>
    <property type="match status" value="1"/>
</dbReference>
<dbReference type="NCBIfam" id="TIGR00254">
    <property type="entry name" value="GGDEF"/>
    <property type="match status" value="1"/>
</dbReference>
<dbReference type="SMART" id="SM00091">
    <property type="entry name" value="PAS"/>
    <property type="match status" value="3"/>
</dbReference>
<dbReference type="FunFam" id="3.30.70.270:FF:000001">
    <property type="entry name" value="Diguanylate cyclase domain protein"/>
    <property type="match status" value="1"/>
</dbReference>
<dbReference type="PROSITE" id="PS50112">
    <property type="entry name" value="PAS"/>
    <property type="match status" value="2"/>
</dbReference>
<feature type="domain" description="PAS" evidence="2">
    <location>
        <begin position="240"/>
        <end position="317"/>
    </location>
</feature>
<dbReference type="Pfam" id="PF00563">
    <property type="entry name" value="EAL"/>
    <property type="match status" value="1"/>
</dbReference>
<dbReference type="AlphaFoldDB" id="A0A4U0YWD3"/>
<evidence type="ECO:0000259" key="2">
    <source>
        <dbReference type="PROSITE" id="PS50112"/>
    </source>
</evidence>
<dbReference type="InterPro" id="IPR035919">
    <property type="entry name" value="EAL_sf"/>
</dbReference>
<feature type="domain" description="GGDEF" evidence="5">
    <location>
        <begin position="404"/>
        <end position="536"/>
    </location>
</feature>
<comment type="caution">
    <text evidence="6">The sequence shown here is derived from an EMBL/GenBank/DDBJ whole genome shotgun (WGS) entry which is preliminary data.</text>
</comment>
<name>A0A4U0YWD3_9RHOB</name>
<evidence type="ECO:0000259" key="3">
    <source>
        <dbReference type="PROSITE" id="PS50113"/>
    </source>
</evidence>
<dbReference type="SMART" id="SM00052">
    <property type="entry name" value="EAL"/>
    <property type="match status" value="1"/>
</dbReference>
<evidence type="ECO:0000259" key="5">
    <source>
        <dbReference type="PROSITE" id="PS50887"/>
    </source>
</evidence>
<organism evidence="6 7">
    <name type="scientific">Cereibacter changlensis</name>
    <dbReference type="NCBI Taxonomy" id="402884"/>
    <lineage>
        <taxon>Bacteria</taxon>
        <taxon>Pseudomonadati</taxon>
        <taxon>Pseudomonadota</taxon>
        <taxon>Alphaproteobacteria</taxon>
        <taxon>Rhodobacterales</taxon>
        <taxon>Paracoccaceae</taxon>
        <taxon>Cereibacter</taxon>
    </lineage>
</organism>
<dbReference type="InterPro" id="IPR043128">
    <property type="entry name" value="Rev_trsase/Diguanyl_cyclase"/>
</dbReference>
<dbReference type="Pfam" id="PF00990">
    <property type="entry name" value="GGDEF"/>
    <property type="match status" value="1"/>
</dbReference>
<evidence type="ECO:0000259" key="4">
    <source>
        <dbReference type="PROSITE" id="PS50883"/>
    </source>
</evidence>
<protein>
    <submittedName>
        <fullName evidence="6">EAL domain-containing protein</fullName>
    </submittedName>
</protein>
<dbReference type="PANTHER" id="PTHR44757">
    <property type="entry name" value="DIGUANYLATE CYCLASE DGCP"/>
    <property type="match status" value="1"/>
</dbReference>